<keyword evidence="1 3" id="KW-0808">Transferase</keyword>
<dbReference type="GO" id="GO:0008410">
    <property type="term" value="F:CoA-transferase activity"/>
    <property type="evidence" value="ECO:0007669"/>
    <property type="project" value="TreeGrafter"/>
</dbReference>
<reference evidence="3 4" key="1">
    <citation type="submission" date="2018-09" db="EMBL/GenBank/DDBJ databases">
        <title>Optimization and identification of Corynebacterium falsenii FN1-14 from fish paste.</title>
        <authorList>
            <person name="Daroonpunt R."/>
            <person name="Tanasupawat S."/>
        </authorList>
    </citation>
    <scope>NUCLEOTIDE SEQUENCE [LARGE SCALE GENOMIC DNA]</scope>
    <source>
        <strain evidence="3 4">FN1-14</strain>
    </source>
</reference>
<name>A0A418Q5H3_9CORY</name>
<protein>
    <submittedName>
        <fullName evidence="3">CoA transferase</fullName>
    </submittedName>
</protein>
<dbReference type="Gene3D" id="3.40.50.10540">
    <property type="entry name" value="Crotonobetainyl-coa:carnitine coa-transferase, domain 1"/>
    <property type="match status" value="1"/>
</dbReference>
<evidence type="ECO:0000313" key="4">
    <source>
        <dbReference type="Proteomes" id="UP000285278"/>
    </source>
</evidence>
<dbReference type="Gene3D" id="3.30.1540.10">
    <property type="entry name" value="formyl-coa transferase, domain 3"/>
    <property type="match status" value="1"/>
</dbReference>
<evidence type="ECO:0000313" key="3">
    <source>
        <dbReference type="EMBL" id="RIX33851.1"/>
    </source>
</evidence>
<evidence type="ECO:0000256" key="2">
    <source>
        <dbReference type="SAM" id="MobiDB-lite"/>
    </source>
</evidence>
<dbReference type="InterPro" id="IPR044855">
    <property type="entry name" value="CoA-Trfase_III_dom3_sf"/>
</dbReference>
<dbReference type="OrthoDB" id="9797653at2"/>
<dbReference type="Pfam" id="PF02515">
    <property type="entry name" value="CoA_transf_3"/>
    <property type="match status" value="1"/>
</dbReference>
<dbReference type="AlphaFoldDB" id="A0A418Q5H3"/>
<feature type="region of interest" description="Disordered" evidence="2">
    <location>
        <begin position="349"/>
        <end position="371"/>
    </location>
</feature>
<gene>
    <name evidence="3" type="ORF">D3M95_09160</name>
</gene>
<dbReference type="InterPro" id="IPR003673">
    <property type="entry name" value="CoA-Trfase_fam_III"/>
</dbReference>
<evidence type="ECO:0000256" key="1">
    <source>
        <dbReference type="ARBA" id="ARBA00022679"/>
    </source>
</evidence>
<dbReference type="PANTHER" id="PTHR48207">
    <property type="entry name" value="SUCCINATE--HYDROXYMETHYLGLUTARATE COA-TRANSFERASE"/>
    <property type="match status" value="1"/>
</dbReference>
<organism evidence="3 4">
    <name type="scientific">Corynebacterium falsenii</name>
    <dbReference type="NCBI Taxonomy" id="108486"/>
    <lineage>
        <taxon>Bacteria</taxon>
        <taxon>Bacillati</taxon>
        <taxon>Actinomycetota</taxon>
        <taxon>Actinomycetes</taxon>
        <taxon>Mycobacteriales</taxon>
        <taxon>Corynebacteriaceae</taxon>
        <taxon>Corynebacterium</taxon>
    </lineage>
</organism>
<sequence>MGALSGIKVADFSRVLAGPYATMMLADMGATVTKIERKGVGDDTRHWAPPVTDSGISTYFASVNRNKNTVALDLRDPDDLATARDLIAEADVVIENFRPGTMDKLGLGFDAARELNPAVVYASLSGFGSGPGRDLGGYDLVVQAMGGLMSITGPSPDEPTKAGVALIDVLTGLHLGMGILAALHHRDANPDSGGRGQHIEINLLSTALSSLVNQASAYLNAGVIGVAQGNKHPSIAPYEVFRTADGSIAIAAGNDSLYQALCRCMDREDLATEPRFATNSSRVMHRLDLVAELEHTLATKTSKEWFALLREAGVPAGPVNNVADAFAFAEAEGLAPIVEIDGEKSVRNPISFSETPVEYRTPPQPLPGAEG</sequence>
<dbReference type="EMBL" id="QXJK01000011">
    <property type="protein sequence ID" value="RIX33851.1"/>
    <property type="molecule type" value="Genomic_DNA"/>
</dbReference>
<proteinExistence type="predicted"/>
<dbReference type="SUPFAM" id="SSF89796">
    <property type="entry name" value="CoA-transferase family III (CaiB/BaiF)"/>
    <property type="match status" value="1"/>
</dbReference>
<feature type="compositionally biased region" description="Pro residues" evidence="2">
    <location>
        <begin position="362"/>
        <end position="371"/>
    </location>
</feature>
<keyword evidence="4" id="KW-1185">Reference proteome</keyword>
<dbReference type="InterPro" id="IPR050483">
    <property type="entry name" value="CoA-transferase_III_domain"/>
</dbReference>
<accession>A0A418Q5H3</accession>
<comment type="caution">
    <text evidence="3">The sequence shown here is derived from an EMBL/GenBank/DDBJ whole genome shotgun (WGS) entry which is preliminary data.</text>
</comment>
<dbReference type="InterPro" id="IPR023606">
    <property type="entry name" value="CoA-Trfase_III_dom_1_sf"/>
</dbReference>
<dbReference type="RefSeq" id="WP_119665119.1">
    <property type="nucleotide sequence ID" value="NZ_JAQPSN010000006.1"/>
</dbReference>
<dbReference type="Proteomes" id="UP000285278">
    <property type="component" value="Unassembled WGS sequence"/>
</dbReference>
<dbReference type="STRING" id="1451189.CFAL_01150"/>
<dbReference type="PANTHER" id="PTHR48207:SF3">
    <property type="entry name" value="SUCCINATE--HYDROXYMETHYLGLUTARATE COA-TRANSFERASE"/>
    <property type="match status" value="1"/>
</dbReference>